<dbReference type="InterPro" id="IPR001433">
    <property type="entry name" value="OxRdtase_FAD/NAD-bd"/>
</dbReference>
<feature type="transmembrane region" description="Helical" evidence="2">
    <location>
        <begin position="50"/>
        <end position="70"/>
    </location>
</feature>
<dbReference type="EMBL" id="ACLF03000011">
    <property type="protein sequence ID" value="EFQ82193.1"/>
    <property type="molecule type" value="Genomic_DNA"/>
</dbReference>
<evidence type="ECO:0000256" key="2">
    <source>
        <dbReference type="SAM" id="Phobius"/>
    </source>
</evidence>
<name>E2SFA8_9ACTN</name>
<dbReference type="Pfam" id="PF00175">
    <property type="entry name" value="NAD_binding_1"/>
    <property type="match status" value="1"/>
</dbReference>
<feature type="transmembrane region" description="Helical" evidence="2">
    <location>
        <begin position="20"/>
        <end position="38"/>
    </location>
</feature>
<feature type="transmembrane region" description="Helical" evidence="2">
    <location>
        <begin position="236"/>
        <end position="252"/>
    </location>
</feature>
<gene>
    <name evidence="4" type="ORF">HMPREF0063_12717</name>
</gene>
<organism evidence="4 5">
    <name type="scientific">Aeromicrobium marinum DSM 15272</name>
    <dbReference type="NCBI Taxonomy" id="585531"/>
    <lineage>
        <taxon>Bacteria</taxon>
        <taxon>Bacillati</taxon>
        <taxon>Actinomycetota</taxon>
        <taxon>Actinomycetes</taxon>
        <taxon>Propionibacteriales</taxon>
        <taxon>Nocardioidaceae</taxon>
        <taxon>Aeromicrobium</taxon>
    </lineage>
</organism>
<dbReference type="PROSITE" id="PS51384">
    <property type="entry name" value="FAD_FR"/>
    <property type="match status" value="1"/>
</dbReference>
<evidence type="ECO:0000256" key="1">
    <source>
        <dbReference type="ARBA" id="ARBA00001974"/>
    </source>
</evidence>
<proteinExistence type="predicted"/>
<feature type="transmembrane region" description="Helical" evidence="2">
    <location>
        <begin position="205"/>
        <end position="224"/>
    </location>
</feature>
<dbReference type="InterPro" id="IPR017938">
    <property type="entry name" value="Riboflavin_synthase-like_b-brl"/>
</dbReference>
<dbReference type="InterPro" id="IPR039261">
    <property type="entry name" value="FNR_nucleotide-bd"/>
</dbReference>
<keyword evidence="2" id="KW-0812">Transmembrane</keyword>
<dbReference type="SUPFAM" id="SSF63380">
    <property type="entry name" value="Riboflavin synthase domain-like"/>
    <property type="match status" value="1"/>
</dbReference>
<feature type="transmembrane region" description="Helical" evidence="2">
    <location>
        <begin position="101"/>
        <end position="119"/>
    </location>
</feature>
<keyword evidence="2" id="KW-0472">Membrane</keyword>
<comment type="caution">
    <text evidence="4">The sequence shown here is derived from an EMBL/GenBank/DDBJ whole genome shotgun (WGS) entry which is preliminary data.</text>
</comment>
<protein>
    <submittedName>
        <fullName evidence="4">Oxidoreductase NAD-binding domain protein</fullName>
    </submittedName>
</protein>
<dbReference type="PRINTS" id="PR00410">
    <property type="entry name" value="PHEHYDRXLASE"/>
</dbReference>
<keyword evidence="5" id="KW-1185">Reference proteome</keyword>
<dbReference type="Proteomes" id="UP000003111">
    <property type="component" value="Unassembled WGS sequence"/>
</dbReference>
<sequence length="516" mass="55348">MITVKNRLDDLLGRATMYRLVSVVLGFIAAVAVVLASTERLDPTIFEPGAMMLTLLVLMVASLAASRLCATIWRTTPHLESAVITALLLWFLYWPSTDPTTLAWLAAAAALAHLSKYVIAWRGRHVLNPAAAGAALLVLAGEVLDSVPLTTWWAASEALFPFVLVGAGLVLYRTGRFELAAVFAVLAAVLTYWGVSGFISDTGDALSFVVYSTPIVFFAGFMLSEPLTLPPRRRQQVAVAAVAAVVFTWPLFSQRVLDDPFALGPFEGTYELALVVANVIAFGLGQRGGLRLDVREVRPLAGDVWEIVFEPQRPVRFVAGQYLELDLPHPGADRRGSRRMFTISSPPGAATVTVAVRVPEVSSSFKQALLALEPGTVVTATGVHGDFVWPDAGRPVVLVAGGIGVTPFLSQLRADRDRDAVLVYGVPDADEVPYRDELVDVGARVVLVAPAPPADLPEGWRHVPAPFVTGDTVADAVPDLASRSAFVSGPPAMVDAVRQSLRRRCAAVHTDHFTGY</sequence>
<dbReference type="Gene3D" id="3.40.50.80">
    <property type="entry name" value="Nucleotide-binding domain of ferredoxin-NADP reductase (FNR) module"/>
    <property type="match status" value="1"/>
</dbReference>
<dbReference type="RefSeq" id="WP_007079556.1">
    <property type="nucleotide sequence ID" value="NZ_CM001024.1"/>
</dbReference>
<keyword evidence="2" id="KW-1133">Transmembrane helix</keyword>
<reference evidence="4" key="1">
    <citation type="submission" date="2010-08" db="EMBL/GenBank/DDBJ databases">
        <authorList>
            <person name="Muzny D."/>
            <person name="Qin X."/>
            <person name="Buhay C."/>
            <person name="Dugan-Rocha S."/>
            <person name="Ding Y."/>
            <person name="Chen G."/>
            <person name="Hawes A."/>
            <person name="Holder M."/>
            <person name="Jhangiani S."/>
            <person name="Johnson A."/>
            <person name="Khan Z."/>
            <person name="Li Z."/>
            <person name="Liu W."/>
            <person name="Liu X."/>
            <person name="Perez L."/>
            <person name="Shen H."/>
            <person name="Wang Q."/>
            <person name="Watt J."/>
            <person name="Xi L."/>
            <person name="Xin Y."/>
            <person name="Zhou J."/>
            <person name="Deng J."/>
            <person name="Jiang H."/>
            <person name="Liu Y."/>
            <person name="Qu J."/>
            <person name="Song X.-Z."/>
            <person name="Zhang L."/>
            <person name="Villasana D."/>
            <person name="Johnson A."/>
            <person name="Liu J."/>
            <person name="Liyanage D."/>
            <person name="Lorensuhewa L."/>
            <person name="Robinson T."/>
            <person name="Song A."/>
            <person name="Song B.-B."/>
            <person name="Dinh H."/>
            <person name="Thornton R."/>
            <person name="Coyle M."/>
            <person name="Francisco L."/>
            <person name="Jackson L."/>
            <person name="Javaid M."/>
            <person name="Korchina V."/>
            <person name="Kovar C."/>
            <person name="Mata R."/>
            <person name="Mathew T."/>
            <person name="Ngo R."/>
            <person name="Nguyen L."/>
            <person name="Nguyen N."/>
            <person name="Okwuonu G."/>
            <person name="Ongeri F."/>
            <person name="Pham C."/>
            <person name="Simmons D."/>
            <person name="Wilczek-Boney K."/>
            <person name="Hale W."/>
            <person name="Jakkamsetti A."/>
            <person name="Pham P."/>
            <person name="Ruth R."/>
            <person name="San Lucas F."/>
            <person name="Warren J."/>
            <person name="Zhang J."/>
            <person name="Zhao Z."/>
            <person name="Zhou C."/>
            <person name="Zhu D."/>
            <person name="Lee S."/>
            <person name="Bess C."/>
            <person name="Blankenburg K."/>
            <person name="Forbes L."/>
            <person name="Fu Q."/>
            <person name="Gubbala S."/>
            <person name="Hirani K."/>
            <person name="Jayaseelan J.C."/>
            <person name="Lara F."/>
            <person name="Munidasa M."/>
            <person name="Palculict T."/>
            <person name="Patil S."/>
            <person name="Pu L.-L."/>
            <person name="Saada N."/>
            <person name="Tang L."/>
            <person name="Weissenberger G."/>
            <person name="Zhu Y."/>
            <person name="Hemphill L."/>
            <person name="Shang Y."/>
            <person name="Youmans B."/>
            <person name="Ayvaz T."/>
            <person name="Ross M."/>
            <person name="Santibanez J."/>
            <person name="Aqrawi P."/>
            <person name="Gross S."/>
            <person name="Joshi V."/>
            <person name="Fowler G."/>
            <person name="Nazareth L."/>
            <person name="Reid J."/>
            <person name="Worley K."/>
            <person name="Petrosino J."/>
            <person name="Highlander S."/>
            <person name="Gibbs R."/>
        </authorList>
    </citation>
    <scope>NUCLEOTIDE SEQUENCE [LARGE SCALE GENOMIC DNA]</scope>
    <source>
        <strain evidence="4">DSM 15272</strain>
    </source>
</reference>
<evidence type="ECO:0000259" key="3">
    <source>
        <dbReference type="PROSITE" id="PS51384"/>
    </source>
</evidence>
<dbReference type="PANTHER" id="PTHR47354">
    <property type="entry name" value="NADH OXIDOREDUCTASE HCR"/>
    <property type="match status" value="1"/>
</dbReference>
<evidence type="ECO:0000313" key="4">
    <source>
        <dbReference type="EMBL" id="EFQ82193.1"/>
    </source>
</evidence>
<accession>E2SFA8</accession>
<feature type="transmembrane region" description="Helical" evidence="2">
    <location>
        <begin position="150"/>
        <end position="172"/>
    </location>
</feature>
<dbReference type="CDD" id="cd00322">
    <property type="entry name" value="FNR_like"/>
    <property type="match status" value="1"/>
</dbReference>
<dbReference type="Gene3D" id="2.40.30.10">
    <property type="entry name" value="Translation factors"/>
    <property type="match status" value="1"/>
</dbReference>
<dbReference type="OrthoDB" id="9801223at2"/>
<evidence type="ECO:0000313" key="5">
    <source>
        <dbReference type="Proteomes" id="UP000003111"/>
    </source>
</evidence>
<dbReference type="eggNOG" id="COG1018">
    <property type="taxonomic scope" value="Bacteria"/>
</dbReference>
<dbReference type="GO" id="GO:0016491">
    <property type="term" value="F:oxidoreductase activity"/>
    <property type="evidence" value="ECO:0007669"/>
    <property type="project" value="InterPro"/>
</dbReference>
<comment type="cofactor">
    <cofactor evidence="1">
        <name>FAD</name>
        <dbReference type="ChEBI" id="CHEBI:57692"/>
    </cofactor>
</comment>
<dbReference type="PANTHER" id="PTHR47354:SF5">
    <property type="entry name" value="PROTEIN RFBI"/>
    <property type="match status" value="1"/>
</dbReference>
<dbReference type="AlphaFoldDB" id="E2SFA8"/>
<feature type="transmembrane region" description="Helical" evidence="2">
    <location>
        <begin position="179"/>
        <end position="199"/>
    </location>
</feature>
<feature type="domain" description="FAD-binding FR-type" evidence="3">
    <location>
        <begin position="287"/>
        <end position="390"/>
    </location>
</feature>
<dbReference type="STRING" id="585531.HMPREF0063_12717"/>
<dbReference type="HOGENOM" id="CLU_042242_0_0_11"/>
<dbReference type="InterPro" id="IPR017927">
    <property type="entry name" value="FAD-bd_FR_type"/>
</dbReference>
<dbReference type="InterPro" id="IPR050415">
    <property type="entry name" value="MRET"/>
</dbReference>
<feature type="transmembrane region" description="Helical" evidence="2">
    <location>
        <begin position="77"/>
        <end position="95"/>
    </location>
</feature>
<dbReference type="SUPFAM" id="SSF52343">
    <property type="entry name" value="Ferredoxin reductase-like, C-terminal NADP-linked domain"/>
    <property type="match status" value="1"/>
</dbReference>
<feature type="transmembrane region" description="Helical" evidence="2">
    <location>
        <begin position="126"/>
        <end position="144"/>
    </location>
</feature>